<dbReference type="Gene3D" id="3.90.1300.10">
    <property type="entry name" value="Amidase signature (AS) domain"/>
    <property type="match status" value="1"/>
</dbReference>
<dbReference type="PANTHER" id="PTHR11895">
    <property type="entry name" value="TRANSAMIDASE"/>
    <property type="match status" value="1"/>
</dbReference>
<organism evidence="2 3">
    <name type="scientific">Oleoguttula mirabilis</name>
    <dbReference type="NCBI Taxonomy" id="1507867"/>
    <lineage>
        <taxon>Eukaryota</taxon>
        <taxon>Fungi</taxon>
        <taxon>Dikarya</taxon>
        <taxon>Ascomycota</taxon>
        <taxon>Pezizomycotina</taxon>
        <taxon>Dothideomycetes</taxon>
        <taxon>Dothideomycetidae</taxon>
        <taxon>Mycosphaerellales</taxon>
        <taxon>Teratosphaeriaceae</taxon>
        <taxon>Oleoguttula</taxon>
    </lineage>
</organism>
<dbReference type="InterPro" id="IPR023631">
    <property type="entry name" value="Amidase_dom"/>
</dbReference>
<dbReference type="InterPro" id="IPR000120">
    <property type="entry name" value="Amidase"/>
</dbReference>
<dbReference type="SUPFAM" id="SSF75304">
    <property type="entry name" value="Amidase signature (AS) enzymes"/>
    <property type="match status" value="1"/>
</dbReference>
<dbReference type="EMBL" id="JAVFHQ010000002">
    <property type="protein sequence ID" value="KAK4549993.1"/>
    <property type="molecule type" value="Genomic_DNA"/>
</dbReference>
<name>A0AAV9JZB6_9PEZI</name>
<evidence type="ECO:0000313" key="2">
    <source>
        <dbReference type="EMBL" id="KAK4549993.1"/>
    </source>
</evidence>
<feature type="domain" description="Amidase" evidence="1">
    <location>
        <begin position="87"/>
        <end position="536"/>
    </location>
</feature>
<reference evidence="2 3" key="1">
    <citation type="submission" date="2021-11" db="EMBL/GenBank/DDBJ databases">
        <title>Black yeast isolated from Biological Soil Crust.</title>
        <authorList>
            <person name="Kurbessoian T."/>
        </authorList>
    </citation>
    <scope>NUCLEOTIDE SEQUENCE [LARGE SCALE GENOMIC DNA]</scope>
    <source>
        <strain evidence="2 3">CCFEE 5522</strain>
    </source>
</reference>
<protein>
    <recommendedName>
        <fullName evidence="1">Amidase domain-containing protein</fullName>
    </recommendedName>
</protein>
<dbReference type="Proteomes" id="UP001324427">
    <property type="component" value="Unassembled WGS sequence"/>
</dbReference>
<evidence type="ECO:0000313" key="3">
    <source>
        <dbReference type="Proteomes" id="UP001324427"/>
    </source>
</evidence>
<gene>
    <name evidence="2" type="ORF">LTR36_002960</name>
</gene>
<evidence type="ECO:0000259" key="1">
    <source>
        <dbReference type="Pfam" id="PF01425"/>
    </source>
</evidence>
<comment type="caution">
    <text evidence="2">The sequence shown here is derived from an EMBL/GenBank/DDBJ whole genome shotgun (WGS) entry which is preliminary data.</text>
</comment>
<dbReference type="GO" id="GO:0003824">
    <property type="term" value="F:catalytic activity"/>
    <property type="evidence" value="ECO:0007669"/>
    <property type="project" value="InterPro"/>
</dbReference>
<dbReference type="PANTHER" id="PTHR11895:SF170">
    <property type="entry name" value="AMIDASE"/>
    <property type="match status" value="1"/>
</dbReference>
<dbReference type="Pfam" id="PF01425">
    <property type="entry name" value="Amidase"/>
    <property type="match status" value="1"/>
</dbReference>
<dbReference type="InterPro" id="IPR036928">
    <property type="entry name" value="AS_sf"/>
</dbReference>
<accession>A0AAV9JZB6</accession>
<keyword evidence="3" id="KW-1185">Reference proteome</keyword>
<sequence length="551" mass="58674">MSVVTLGAAAPRLSPEEITALGSNNGIKIKDNHVDDFARLLGALDQSVKDVLDGEDYYAKPDLDKYPRSDIVYIPDHPEQSDKGGWASKCTAKSTSPTSDLLKGRTVALKDNVALAGVRCTNGTAAVDWTPQMDATIATRIMDAGATITGKAACENGCMEGVSDTSLTGNVHNPYADNYSCGGSSSGSGRLVAVGSVDMAIGCDQGGSIRIPASMCGIVGLKPTWGLVPYTGIVSLECTIDHAGPMTKTVRDCALLLEAIAGSDGIDDRQPPYLPLGTLEYTKHLDTFLSSARDTSKPLEGVKVGILEEGFTIPNMDPNIHTLCSSAVDKLKDLGATVSKVSIPSHTNAAVVWMVSMANPGGKQGLLSDMSGRKQLYLTDRVVKSGRKLSQEAFDALGPGAQNLYIRHLYLDEKYGPELHAKVSNLLRKINDDYDHALKDIDVLVMPTLPSPPCKLFDEPSAHGPLERLSRNVGLVGNTAPFNSESHLCTDVYHLGTGHPALTIPVGFVPAQDDESIKLPAGLQIVGKKFADIECLKVGAAWERAYDWKTL</sequence>
<dbReference type="AlphaFoldDB" id="A0AAV9JZB6"/>
<proteinExistence type="predicted"/>